<organism evidence="2 3">
    <name type="scientific">Aeoliella straminimaris</name>
    <dbReference type="NCBI Taxonomy" id="2954799"/>
    <lineage>
        <taxon>Bacteria</taxon>
        <taxon>Pseudomonadati</taxon>
        <taxon>Planctomycetota</taxon>
        <taxon>Planctomycetia</taxon>
        <taxon>Pirellulales</taxon>
        <taxon>Lacipirellulaceae</taxon>
        <taxon>Aeoliella</taxon>
    </lineage>
</organism>
<evidence type="ECO:0000313" key="2">
    <source>
        <dbReference type="EMBL" id="MCO6044144.1"/>
    </source>
</evidence>
<feature type="compositionally biased region" description="Acidic residues" evidence="1">
    <location>
        <begin position="551"/>
        <end position="560"/>
    </location>
</feature>
<dbReference type="Pfam" id="PF13148">
    <property type="entry name" value="DUF3987"/>
    <property type="match status" value="1"/>
</dbReference>
<reference evidence="2" key="1">
    <citation type="submission" date="2022-06" db="EMBL/GenBank/DDBJ databases">
        <title>Aeoliella straminimaris, a novel planctomycete from sediments.</title>
        <authorList>
            <person name="Vitorino I.R."/>
            <person name="Lage O.M."/>
        </authorList>
    </citation>
    <scope>NUCLEOTIDE SEQUENCE</scope>
    <source>
        <strain evidence="2">ICT_H6.2</strain>
    </source>
</reference>
<feature type="compositionally biased region" description="Polar residues" evidence="1">
    <location>
        <begin position="529"/>
        <end position="550"/>
    </location>
</feature>
<dbReference type="Proteomes" id="UP001155241">
    <property type="component" value="Unassembled WGS sequence"/>
</dbReference>
<dbReference type="InterPro" id="IPR025048">
    <property type="entry name" value="DUF3987"/>
</dbReference>
<dbReference type="AlphaFoldDB" id="A0A9X2JIP3"/>
<sequence>MDIVKLLKEAEADGVRLRVVQDELKVGVPAGKEHWLDKLAPHKEAILRHIQGEPAEAELPPAEPPDVLRYLPFPIDALPPVVGDYVSAAATAIGCDPSFVALPLLACLARAIGNARVIRIKRKWTESAIIWAAIVGKSGTHKSPAMKAAVTFLEKKQEQAVTKYRDAMTRYDEDKARYDKQYTEWKRSKKPHEPPPWEPEPPKCLRYLTTDITIEALAVRLSEQFDGLIVIRDELAGWLNGMGEYKGGKGSDAGHWLSMYSAAPLTVDRKTGLKQLIHVPRAAVSIVGGIQPGILLSAIGREHRQDGLCARLLLAKPEPKPVRWTEGEIDEATESSMGAVFDHLLSLEPAADADGNDIPFPIDLSPEAKDRWVQFYNQHRAEMADLNEDLASAWAKLEAYTARFALIFQLCLSATDSGSSKVVEERALRSAITLTEWFGNEAKRVYALFHETLEEQDVRELEELVHRKGGRATPRDLMRSSRKWERADEAEAALQKLVDAGRGSWSLQPPSGKGGRPTRVFVLNGVTDVDTTSPNPGESNGSVNVNATDNSEQDDEWGEL</sequence>
<keyword evidence="3" id="KW-1185">Reference proteome</keyword>
<name>A0A9X2JIP3_9BACT</name>
<evidence type="ECO:0000256" key="1">
    <source>
        <dbReference type="SAM" id="MobiDB-lite"/>
    </source>
</evidence>
<feature type="region of interest" description="Disordered" evidence="1">
    <location>
        <begin position="527"/>
        <end position="560"/>
    </location>
</feature>
<accession>A0A9X2JIP3</accession>
<gene>
    <name evidence="2" type="ORF">NG895_09510</name>
</gene>
<proteinExistence type="predicted"/>
<dbReference type="RefSeq" id="WP_252852250.1">
    <property type="nucleotide sequence ID" value="NZ_JAMXLR010000036.1"/>
</dbReference>
<protein>
    <submittedName>
        <fullName evidence="2">YfjI family protein</fullName>
    </submittedName>
</protein>
<dbReference type="EMBL" id="JAMXLR010000036">
    <property type="protein sequence ID" value="MCO6044144.1"/>
    <property type="molecule type" value="Genomic_DNA"/>
</dbReference>
<evidence type="ECO:0000313" key="3">
    <source>
        <dbReference type="Proteomes" id="UP001155241"/>
    </source>
</evidence>
<comment type="caution">
    <text evidence="2">The sequence shown here is derived from an EMBL/GenBank/DDBJ whole genome shotgun (WGS) entry which is preliminary data.</text>
</comment>